<dbReference type="Proteomes" id="UP000887580">
    <property type="component" value="Unplaced"/>
</dbReference>
<proteinExistence type="predicted"/>
<reference evidence="2" key="1">
    <citation type="submission" date="2022-11" db="UniProtKB">
        <authorList>
            <consortium name="WormBaseParasite"/>
        </authorList>
    </citation>
    <scope>IDENTIFICATION</scope>
</reference>
<evidence type="ECO:0000313" key="2">
    <source>
        <dbReference type="WBParaSite" id="PS1159_v2.g7943.t1"/>
    </source>
</evidence>
<sequence>MVFSIIALILFIIFLKIRKEDNFNVLPKSLRLFFVTSFIPASVVEVIGSILFSLHYLIVRNENDFYFKLIRLILGFASQHARGTLFILVLERIAATSYLETYGKYTSKLHVFFILTFFSFIFTLLYTTMCLCWIFFKSLLSLYFYVIYTATFSHFLTLIMAKVLHSKNQTMYDLLAYRVTLKTRYQVVENVKVLRYFAPTIVLFTVIPPIGVFSTLMYTFITNGVAPSSLFLLTYNPAYALILLYHIMIILKSKRIQPFSMQTNIAVISSLGKSLPTIQTTEGYFKDLRQQWG</sequence>
<accession>A0AC35GRK5</accession>
<name>A0AC35GRK5_9BILA</name>
<evidence type="ECO:0000313" key="1">
    <source>
        <dbReference type="Proteomes" id="UP000887580"/>
    </source>
</evidence>
<protein>
    <submittedName>
        <fullName evidence="2">Gustatory receptor</fullName>
    </submittedName>
</protein>
<organism evidence="1 2">
    <name type="scientific">Panagrolaimus sp. PS1159</name>
    <dbReference type="NCBI Taxonomy" id="55785"/>
    <lineage>
        <taxon>Eukaryota</taxon>
        <taxon>Metazoa</taxon>
        <taxon>Ecdysozoa</taxon>
        <taxon>Nematoda</taxon>
        <taxon>Chromadorea</taxon>
        <taxon>Rhabditida</taxon>
        <taxon>Tylenchina</taxon>
        <taxon>Panagrolaimomorpha</taxon>
        <taxon>Panagrolaimoidea</taxon>
        <taxon>Panagrolaimidae</taxon>
        <taxon>Panagrolaimus</taxon>
    </lineage>
</organism>
<dbReference type="WBParaSite" id="PS1159_v2.g7943.t1">
    <property type="protein sequence ID" value="PS1159_v2.g7943.t1"/>
    <property type="gene ID" value="PS1159_v2.g7943"/>
</dbReference>